<dbReference type="PROSITE" id="PS00211">
    <property type="entry name" value="ABC_TRANSPORTER_1"/>
    <property type="match status" value="2"/>
</dbReference>
<evidence type="ECO:0000256" key="4">
    <source>
        <dbReference type="ARBA" id="ARBA00022475"/>
    </source>
</evidence>
<dbReference type="STRING" id="46914.JP75_19890"/>
<dbReference type="AlphaFoldDB" id="A0A087LYC1"/>
<accession>A0A087LYC1</accession>
<dbReference type="InterPro" id="IPR003439">
    <property type="entry name" value="ABC_transporter-like_ATP-bd"/>
</dbReference>
<dbReference type="PANTHER" id="PTHR43297">
    <property type="entry name" value="OLIGOPEPTIDE TRANSPORT ATP-BINDING PROTEIN APPD"/>
    <property type="match status" value="1"/>
</dbReference>
<evidence type="ECO:0000313" key="10">
    <source>
        <dbReference type="Proteomes" id="UP000028981"/>
    </source>
</evidence>
<comment type="subcellular location">
    <subcellularLocation>
        <location evidence="1">Cell inner membrane</location>
        <topology evidence="1">Peripheral membrane protein</topology>
    </subcellularLocation>
</comment>
<dbReference type="Proteomes" id="UP000028981">
    <property type="component" value="Unassembled WGS sequence"/>
</dbReference>
<dbReference type="CDD" id="cd03257">
    <property type="entry name" value="ABC_NikE_OppD_transporters"/>
    <property type="match status" value="2"/>
</dbReference>
<comment type="caution">
    <text evidence="9">The sequence shown here is derived from an EMBL/GenBank/DDBJ whole genome shotgun (WGS) entry which is preliminary data.</text>
</comment>
<evidence type="ECO:0000256" key="1">
    <source>
        <dbReference type="ARBA" id="ARBA00004417"/>
    </source>
</evidence>
<dbReference type="Gene3D" id="3.40.50.300">
    <property type="entry name" value="P-loop containing nucleotide triphosphate hydrolases"/>
    <property type="match status" value="2"/>
</dbReference>
<keyword evidence="6 9" id="KW-0067">ATP-binding</keyword>
<dbReference type="InterPro" id="IPR003593">
    <property type="entry name" value="AAA+_ATPase"/>
</dbReference>
<dbReference type="InterPro" id="IPR027417">
    <property type="entry name" value="P-loop_NTPase"/>
</dbReference>
<dbReference type="OrthoDB" id="9802264at2"/>
<evidence type="ECO:0000256" key="5">
    <source>
        <dbReference type="ARBA" id="ARBA00022741"/>
    </source>
</evidence>
<name>A0A087LYC1_9HYPH</name>
<dbReference type="NCBIfam" id="NF008453">
    <property type="entry name" value="PRK11308.1"/>
    <property type="match status" value="2"/>
</dbReference>
<comment type="similarity">
    <text evidence="2">Belongs to the ABC transporter superfamily.</text>
</comment>
<evidence type="ECO:0000256" key="2">
    <source>
        <dbReference type="ARBA" id="ARBA00005417"/>
    </source>
</evidence>
<reference evidence="9 10" key="1">
    <citation type="submission" date="2014-08" db="EMBL/GenBank/DDBJ databases">
        <authorList>
            <person name="Hassan Y.I."/>
            <person name="Lepp D."/>
            <person name="Zhou T."/>
        </authorList>
    </citation>
    <scope>NUCLEOTIDE SEQUENCE [LARGE SCALE GENOMIC DNA]</scope>
    <source>
        <strain evidence="9 10">IFO13584</strain>
    </source>
</reference>
<dbReference type="SMART" id="SM00382">
    <property type="entry name" value="AAA"/>
    <property type="match status" value="2"/>
</dbReference>
<feature type="domain" description="ABC transporter" evidence="8">
    <location>
        <begin position="9"/>
        <end position="255"/>
    </location>
</feature>
<protein>
    <submittedName>
        <fullName evidence="9">Glutathione ABC transporter ATP-binding protein</fullName>
    </submittedName>
</protein>
<keyword evidence="3" id="KW-0813">Transport</keyword>
<dbReference type="EMBL" id="JQGC01000022">
    <property type="protein sequence ID" value="KFL29624.1"/>
    <property type="molecule type" value="Genomic_DNA"/>
</dbReference>
<evidence type="ECO:0000313" key="9">
    <source>
        <dbReference type="EMBL" id="KFL29624.1"/>
    </source>
</evidence>
<dbReference type="GO" id="GO:0015833">
    <property type="term" value="P:peptide transport"/>
    <property type="evidence" value="ECO:0007669"/>
    <property type="project" value="InterPro"/>
</dbReference>
<evidence type="ECO:0000256" key="3">
    <source>
        <dbReference type="ARBA" id="ARBA00022448"/>
    </source>
</evidence>
<dbReference type="GO" id="GO:0055085">
    <property type="term" value="P:transmembrane transport"/>
    <property type="evidence" value="ECO:0007669"/>
    <property type="project" value="UniProtKB-ARBA"/>
</dbReference>
<dbReference type="GO" id="GO:0016887">
    <property type="term" value="F:ATP hydrolysis activity"/>
    <property type="evidence" value="ECO:0007669"/>
    <property type="project" value="InterPro"/>
</dbReference>
<dbReference type="Pfam" id="PF08352">
    <property type="entry name" value="oligo_HPY"/>
    <property type="match status" value="1"/>
</dbReference>
<keyword evidence="4" id="KW-1003">Cell membrane</keyword>
<dbReference type="InterPro" id="IPR050388">
    <property type="entry name" value="ABC_Ni/Peptide_Import"/>
</dbReference>
<keyword evidence="7" id="KW-0472">Membrane</keyword>
<dbReference type="PANTHER" id="PTHR43297:SF2">
    <property type="entry name" value="DIPEPTIDE TRANSPORT ATP-BINDING PROTEIN DPPD"/>
    <property type="match status" value="1"/>
</dbReference>
<dbReference type="RefSeq" id="WP_035086110.1">
    <property type="nucleotide sequence ID" value="NZ_JQGC01000022.1"/>
</dbReference>
<evidence type="ECO:0000256" key="6">
    <source>
        <dbReference type="ARBA" id="ARBA00022840"/>
    </source>
</evidence>
<keyword evidence="10" id="KW-1185">Reference proteome</keyword>
<dbReference type="GO" id="GO:0005524">
    <property type="term" value="F:ATP binding"/>
    <property type="evidence" value="ECO:0007669"/>
    <property type="project" value="UniProtKB-KW"/>
</dbReference>
<keyword evidence="5" id="KW-0547">Nucleotide-binding</keyword>
<dbReference type="InterPro" id="IPR017871">
    <property type="entry name" value="ABC_transporter-like_CS"/>
</dbReference>
<dbReference type="FunFam" id="3.40.50.300:FF:000016">
    <property type="entry name" value="Oligopeptide ABC transporter ATP-binding component"/>
    <property type="match status" value="2"/>
</dbReference>
<proteinExistence type="inferred from homology"/>
<dbReference type="PROSITE" id="PS50893">
    <property type="entry name" value="ABC_TRANSPORTER_2"/>
    <property type="match status" value="2"/>
</dbReference>
<dbReference type="Pfam" id="PF00005">
    <property type="entry name" value="ABC_tran"/>
    <property type="match status" value="2"/>
</dbReference>
<dbReference type="GO" id="GO:0005886">
    <property type="term" value="C:plasma membrane"/>
    <property type="evidence" value="ECO:0007669"/>
    <property type="project" value="UniProtKB-SubCell"/>
</dbReference>
<dbReference type="InterPro" id="IPR013563">
    <property type="entry name" value="Oligopep_ABC_C"/>
</dbReference>
<evidence type="ECO:0000256" key="7">
    <source>
        <dbReference type="ARBA" id="ARBA00023136"/>
    </source>
</evidence>
<feature type="domain" description="ABC transporter" evidence="8">
    <location>
        <begin position="308"/>
        <end position="551"/>
    </location>
</feature>
<dbReference type="NCBIfam" id="NF007739">
    <property type="entry name" value="PRK10419.1"/>
    <property type="match status" value="2"/>
</dbReference>
<evidence type="ECO:0000259" key="8">
    <source>
        <dbReference type="PROSITE" id="PS50893"/>
    </source>
</evidence>
<sequence>MSPASSRLLEVENLTVRFGSADPVRHLSFSVDRGETVAVVGESGSGKSLSALALMRLLPRNAEVPNGRITFEGTDLLKLSDRDIRKVRGREIAMIFQEPMTSLNPVATIGNQIAEVLRLHEKLSRKEARARAIELLNLVKIPDAEKRVDDFPHQLSGGQRQRVMIAIAVACKPKLLIADEPTTALDATIQAQILELLDELRRKLSMGLLLITHDLGVVSRWSDRVVVMYHGDKLEELPTSELFSPDRHPYTRGLAQASIRLEDGVHYTSRTLSEIRVVRDADGQNDYQIRQPVPRDLPPVANDDEPILQVDGLSVTYRTRNRENRALDKATLTLAKGETLGIVGESGSGKSTLSKAIMRLVNAESGSIRFQGQDITSLGPNQLQPVRRDLQMIFQDPFGSLNPRKSIRDILEAPLIVHGVRDAAERRQRIAQTFDHVRLPLSAAERYPHEFSGGQRQRIGIARALILKPSLVICDEPVSALDVSIQAQILNLLVDLKRDLGLSYLFISHDLAVVQYISDRVIVMKDSRIIEESDHKTIWRQPKTDYTRALIAAAAGGETRNRALAS</sequence>
<dbReference type="SUPFAM" id="SSF52540">
    <property type="entry name" value="P-loop containing nucleoside triphosphate hydrolases"/>
    <property type="match status" value="2"/>
</dbReference>
<organism evidence="9 10">
    <name type="scientific">Devosia riboflavina</name>
    <dbReference type="NCBI Taxonomy" id="46914"/>
    <lineage>
        <taxon>Bacteria</taxon>
        <taxon>Pseudomonadati</taxon>
        <taxon>Pseudomonadota</taxon>
        <taxon>Alphaproteobacteria</taxon>
        <taxon>Hyphomicrobiales</taxon>
        <taxon>Devosiaceae</taxon>
        <taxon>Devosia</taxon>
    </lineage>
</organism>
<gene>
    <name evidence="9" type="ORF">JP75_19890</name>
</gene>